<dbReference type="KEGG" id="mri:Mal4_40030"/>
<dbReference type="AlphaFoldDB" id="A0A517ZB23"/>
<evidence type="ECO:0000256" key="1">
    <source>
        <dbReference type="SAM" id="MobiDB-lite"/>
    </source>
</evidence>
<dbReference type="EMBL" id="CP036275">
    <property type="protein sequence ID" value="QDU39657.1"/>
    <property type="molecule type" value="Genomic_DNA"/>
</dbReference>
<organism evidence="2 3">
    <name type="scientific">Maioricimonas rarisocia</name>
    <dbReference type="NCBI Taxonomy" id="2528026"/>
    <lineage>
        <taxon>Bacteria</taxon>
        <taxon>Pseudomonadati</taxon>
        <taxon>Planctomycetota</taxon>
        <taxon>Planctomycetia</taxon>
        <taxon>Planctomycetales</taxon>
        <taxon>Planctomycetaceae</taxon>
        <taxon>Maioricimonas</taxon>
    </lineage>
</organism>
<feature type="compositionally biased region" description="Pro residues" evidence="1">
    <location>
        <begin position="159"/>
        <end position="168"/>
    </location>
</feature>
<evidence type="ECO:0000313" key="3">
    <source>
        <dbReference type="Proteomes" id="UP000320496"/>
    </source>
</evidence>
<feature type="region of interest" description="Disordered" evidence="1">
    <location>
        <begin position="126"/>
        <end position="168"/>
    </location>
</feature>
<dbReference type="Proteomes" id="UP000320496">
    <property type="component" value="Chromosome"/>
</dbReference>
<accession>A0A517ZB23</accession>
<reference evidence="2 3" key="1">
    <citation type="submission" date="2019-02" db="EMBL/GenBank/DDBJ databases">
        <title>Deep-cultivation of Planctomycetes and their phenomic and genomic characterization uncovers novel biology.</title>
        <authorList>
            <person name="Wiegand S."/>
            <person name="Jogler M."/>
            <person name="Boedeker C."/>
            <person name="Pinto D."/>
            <person name="Vollmers J."/>
            <person name="Rivas-Marin E."/>
            <person name="Kohn T."/>
            <person name="Peeters S.H."/>
            <person name="Heuer A."/>
            <person name="Rast P."/>
            <person name="Oberbeckmann S."/>
            <person name="Bunk B."/>
            <person name="Jeske O."/>
            <person name="Meyerdierks A."/>
            <person name="Storesund J.E."/>
            <person name="Kallscheuer N."/>
            <person name="Luecker S."/>
            <person name="Lage O.M."/>
            <person name="Pohl T."/>
            <person name="Merkel B.J."/>
            <person name="Hornburger P."/>
            <person name="Mueller R.-W."/>
            <person name="Bruemmer F."/>
            <person name="Labrenz M."/>
            <person name="Spormann A.M."/>
            <person name="Op den Camp H."/>
            <person name="Overmann J."/>
            <person name="Amann R."/>
            <person name="Jetten M.S.M."/>
            <person name="Mascher T."/>
            <person name="Medema M.H."/>
            <person name="Devos D.P."/>
            <person name="Kaster A.-K."/>
            <person name="Ovreas L."/>
            <person name="Rohde M."/>
            <person name="Galperin M.Y."/>
            <person name="Jogler C."/>
        </authorList>
    </citation>
    <scope>NUCLEOTIDE SEQUENCE [LARGE SCALE GENOMIC DNA]</scope>
    <source>
        <strain evidence="2 3">Mal4</strain>
    </source>
</reference>
<protein>
    <submittedName>
        <fullName evidence="2">Uncharacterized protein</fullName>
    </submittedName>
</protein>
<name>A0A517ZB23_9PLAN</name>
<proteinExistence type="predicted"/>
<keyword evidence="3" id="KW-1185">Reference proteome</keyword>
<sequence>MAASGPLTQCVCSGPGFCRRHQCRKTLHWYRLCRMRADYFQLWEQGRGPGQLRPGEPGLATQVVNFGRAVLKHVANGRNQADTAVVAARLAACENCDSLDGLRRVCREPDCGCFVDRKARWESEDCPRGRWPALESPSGVARTGSSGLPAARHDNGPTGSPPPCTEHD</sequence>
<evidence type="ECO:0000313" key="2">
    <source>
        <dbReference type="EMBL" id="QDU39657.1"/>
    </source>
</evidence>
<gene>
    <name evidence="2" type="ORF">Mal4_40030</name>
</gene>